<organism evidence="1">
    <name type="scientific">Prochloron didemni P2-Fiji</name>
    <dbReference type="NCBI Taxonomy" id="910454"/>
    <lineage>
        <taxon>Bacteria</taxon>
        <taxon>Bacillati</taxon>
        <taxon>Cyanobacteriota</taxon>
        <taxon>Cyanophyceae</taxon>
        <taxon>Oscillatoriophycideae</taxon>
        <taxon>Chroococcales</taxon>
        <taxon>Prochloraceae</taxon>
        <taxon>Prochloron</taxon>
    </lineage>
</organism>
<reference evidence="1" key="1">
    <citation type="journal article" date="2011" name="PLoS ONE">
        <title>Variation in tropical reef symbiont metagenomes defined by secondary metabolism.</title>
        <authorList>
            <person name="Donia M.S."/>
            <person name="Fricke W.F."/>
            <person name="Ravel J."/>
            <person name="Schmidt E.W."/>
        </authorList>
    </citation>
    <scope>NUCLEOTIDE SEQUENCE</scope>
</reference>
<dbReference type="InterPro" id="IPR002060">
    <property type="entry name" value="Squ/phyt_synthse"/>
</dbReference>
<dbReference type="AlphaFoldDB" id="G0XS49"/>
<dbReference type="GO" id="GO:0045338">
    <property type="term" value="P:farnesyl diphosphate metabolic process"/>
    <property type="evidence" value="ECO:0007669"/>
    <property type="project" value="InterPro"/>
</dbReference>
<protein>
    <submittedName>
        <fullName evidence="1">Squalene synthase</fullName>
    </submittedName>
</protein>
<dbReference type="PANTHER" id="PTHR11626:SF2">
    <property type="entry name" value="SQUALENE SYNTHASE"/>
    <property type="match status" value="1"/>
</dbReference>
<dbReference type="InterPro" id="IPR044844">
    <property type="entry name" value="Trans_IPPS_euk-type"/>
</dbReference>
<dbReference type="EMBL" id="HQ407368">
    <property type="protein sequence ID" value="AEH57217.1"/>
    <property type="molecule type" value="Genomic_DNA"/>
</dbReference>
<dbReference type="Gene3D" id="1.10.600.10">
    <property type="entry name" value="Farnesyl Diphosphate Synthase"/>
    <property type="match status" value="1"/>
</dbReference>
<proteinExistence type="predicted"/>
<dbReference type="PANTHER" id="PTHR11626">
    <property type="entry name" value="FARNESYL-DIPHOSPHATE FARNESYLTRANSFERASE"/>
    <property type="match status" value="1"/>
</dbReference>
<dbReference type="InterPro" id="IPR008949">
    <property type="entry name" value="Isoprenoid_synthase_dom_sf"/>
</dbReference>
<accession>G0XS49</accession>
<dbReference type="GO" id="GO:0051996">
    <property type="term" value="F:squalene synthase [NAD(P)H] activity"/>
    <property type="evidence" value="ECO:0007669"/>
    <property type="project" value="InterPro"/>
</dbReference>
<name>G0XS49_PRODI</name>
<evidence type="ECO:0000313" key="1">
    <source>
        <dbReference type="EMBL" id="AEH57217.1"/>
    </source>
</evidence>
<dbReference type="SUPFAM" id="SSF48576">
    <property type="entry name" value="Terpenoid synthases"/>
    <property type="match status" value="1"/>
</dbReference>
<dbReference type="Pfam" id="PF00494">
    <property type="entry name" value="SQS_PSY"/>
    <property type="match status" value="1"/>
</dbReference>
<sequence length="274" mass="30890">MFFKKSAFNLLHLTSRTFSIPINHLPSTLKEAVTSAYLCMRAIDQIEDHPTLDKKLKVKLLSKISLDLQSETDESLALVLSTGLEQYQNDLEEVSLRIGEWALLSPTSIAPRIWDATSAMAERMAFWVDNEWAICNEKDLNRYTFSVAGTVGLLLSDLWCWYDGTQTDRSKAVGFGRGLQSVNILRNCAEDRARGVDFFPDGWTTEDMHEYARKNLEIAKAYNSSLPKGPILDFCQIPLILADHTLNALSQGKNKLSRRDVENLLSKVTLSSKI</sequence>
<gene>
    <name evidence="1" type="primary">terG</name>
</gene>